<evidence type="ECO:0000313" key="8">
    <source>
        <dbReference type="EMBL" id="ABC80522.1"/>
    </source>
</evidence>
<dbReference type="eggNOG" id="COG0628">
    <property type="taxonomic scope" value="Bacteria"/>
</dbReference>
<proteinExistence type="inferred from homology"/>
<dbReference type="GO" id="GO:0016020">
    <property type="term" value="C:membrane"/>
    <property type="evidence" value="ECO:0007669"/>
    <property type="project" value="UniProtKB-SubCell"/>
</dbReference>
<feature type="transmembrane region" description="Helical" evidence="7">
    <location>
        <begin position="12"/>
        <end position="28"/>
    </location>
</feature>
<dbReference type="OrthoDB" id="5513065at2"/>
<feature type="transmembrane region" description="Helical" evidence="7">
    <location>
        <begin position="240"/>
        <end position="267"/>
    </location>
</feature>
<comment type="subcellular location">
    <subcellularLocation>
        <location evidence="1">Membrane</location>
        <topology evidence="1">Multi-pass membrane protein</topology>
    </subcellularLocation>
</comment>
<evidence type="ECO:0000313" key="9">
    <source>
        <dbReference type="Proteomes" id="UP000001935"/>
    </source>
</evidence>
<dbReference type="EMBL" id="CP000251">
    <property type="protein sequence ID" value="ABC80522.1"/>
    <property type="molecule type" value="Genomic_DNA"/>
</dbReference>
<evidence type="ECO:0000256" key="1">
    <source>
        <dbReference type="ARBA" id="ARBA00004141"/>
    </source>
</evidence>
<dbReference type="AlphaFoldDB" id="Q2INZ0"/>
<dbReference type="RefSeq" id="WP_011419805.1">
    <property type="nucleotide sequence ID" value="NC_007760.1"/>
</dbReference>
<feature type="transmembrane region" description="Helical" evidence="7">
    <location>
        <begin position="148"/>
        <end position="177"/>
    </location>
</feature>
<name>Q2INZ0_ANADE</name>
<keyword evidence="5 7" id="KW-0472">Membrane</keyword>
<feature type="transmembrane region" description="Helical" evidence="7">
    <location>
        <begin position="63"/>
        <end position="89"/>
    </location>
</feature>
<evidence type="ECO:0000256" key="2">
    <source>
        <dbReference type="ARBA" id="ARBA00009773"/>
    </source>
</evidence>
<sequence>MTATPDSDLHARRLLLALLVLALLLAGWMVKPFWVAFFLAAVLTAALRRWMEWLSGRLRGRRSLAAGLLTVGVLLAGVVPVAALGAVLIREAVDGIQWLRSALQSEGVWGLVSRLPGPIEDLAHRAVTALGDPQRQLQQLAGEQGGQAAAAVGGVLAATGTFVLQTVLMLIALFFFLTDGQRLIAWVDARVPLRAGQFRTLVEDFRRTTLSVVAATAATAGIQTVTALAGYLIARAPNPIFLAVLTLVVALIPAVGATAMVLAVAALQFATGHTVSGIFLAIWGAAVVSLVDNVARPYLLKGGMELHGGVVFFALLGGLAAFGGIGLILGPLVVTFLVTVLNMYRRELGKRPASPTPAPAPGAGPGTAEDAIAAPRPDGRG</sequence>
<dbReference type="PANTHER" id="PTHR21716">
    <property type="entry name" value="TRANSMEMBRANE PROTEIN"/>
    <property type="match status" value="1"/>
</dbReference>
<protein>
    <recommendedName>
        <fullName evidence="10">AI-2E family transporter</fullName>
    </recommendedName>
</protein>
<evidence type="ECO:0000256" key="3">
    <source>
        <dbReference type="ARBA" id="ARBA00022692"/>
    </source>
</evidence>
<dbReference type="Proteomes" id="UP000001935">
    <property type="component" value="Chromosome"/>
</dbReference>
<evidence type="ECO:0000256" key="5">
    <source>
        <dbReference type="ARBA" id="ARBA00023136"/>
    </source>
</evidence>
<evidence type="ECO:0000256" key="6">
    <source>
        <dbReference type="SAM" id="MobiDB-lite"/>
    </source>
</evidence>
<feature type="transmembrane region" description="Helical" evidence="7">
    <location>
        <begin position="311"/>
        <end position="341"/>
    </location>
</feature>
<evidence type="ECO:0008006" key="10">
    <source>
        <dbReference type="Google" id="ProtNLM"/>
    </source>
</evidence>
<dbReference type="PANTHER" id="PTHR21716:SF4">
    <property type="entry name" value="TRANSMEMBRANE PROTEIN 245"/>
    <property type="match status" value="1"/>
</dbReference>
<evidence type="ECO:0000256" key="4">
    <source>
        <dbReference type="ARBA" id="ARBA00022989"/>
    </source>
</evidence>
<keyword evidence="4 7" id="KW-1133">Transmembrane helix</keyword>
<comment type="similarity">
    <text evidence="2">Belongs to the autoinducer-2 exporter (AI-2E) (TC 2.A.86) family.</text>
</comment>
<dbReference type="KEGG" id="ade:Adeh_0747"/>
<feature type="transmembrane region" description="Helical" evidence="7">
    <location>
        <begin position="209"/>
        <end position="234"/>
    </location>
</feature>
<feature type="transmembrane region" description="Helical" evidence="7">
    <location>
        <begin position="274"/>
        <end position="291"/>
    </location>
</feature>
<gene>
    <name evidence="8" type="ordered locus">Adeh_0747</name>
</gene>
<organism evidence="8 9">
    <name type="scientific">Anaeromyxobacter dehalogenans (strain 2CP-C)</name>
    <dbReference type="NCBI Taxonomy" id="290397"/>
    <lineage>
        <taxon>Bacteria</taxon>
        <taxon>Pseudomonadati</taxon>
        <taxon>Myxococcota</taxon>
        <taxon>Myxococcia</taxon>
        <taxon>Myxococcales</taxon>
        <taxon>Cystobacterineae</taxon>
        <taxon>Anaeromyxobacteraceae</taxon>
        <taxon>Anaeromyxobacter</taxon>
    </lineage>
</organism>
<dbReference type="Pfam" id="PF01594">
    <property type="entry name" value="AI-2E_transport"/>
    <property type="match status" value="1"/>
</dbReference>
<reference evidence="8" key="1">
    <citation type="submission" date="2006-01" db="EMBL/GenBank/DDBJ databases">
        <title>Complete sequence of Anaeromyxobacter dehalogenans 2CP-C.</title>
        <authorList>
            <consortium name="US DOE Joint Genome Institute"/>
            <person name="Copeland A."/>
            <person name="Lucas S."/>
            <person name="Lapidus A."/>
            <person name="Barry K."/>
            <person name="Detter J.C."/>
            <person name="Glavina T."/>
            <person name="Hammon N."/>
            <person name="Israni S."/>
            <person name="Pitluck S."/>
            <person name="Brettin T."/>
            <person name="Bruce D."/>
            <person name="Han C."/>
            <person name="Tapia R."/>
            <person name="Gilna P."/>
            <person name="Kiss H."/>
            <person name="Schmutz J."/>
            <person name="Larimer F."/>
            <person name="Land M."/>
            <person name="Kyrpides N."/>
            <person name="Anderson I."/>
            <person name="Sanford R.A."/>
            <person name="Ritalahti K.M."/>
            <person name="Thomas H.S."/>
            <person name="Kirby J.R."/>
            <person name="Zhulin I.B."/>
            <person name="Loeffler F.E."/>
            <person name="Richardson P."/>
        </authorList>
    </citation>
    <scope>NUCLEOTIDE SEQUENCE</scope>
    <source>
        <strain evidence="8">2CP-C</strain>
    </source>
</reference>
<evidence type="ECO:0000256" key="7">
    <source>
        <dbReference type="SAM" id="Phobius"/>
    </source>
</evidence>
<feature type="region of interest" description="Disordered" evidence="6">
    <location>
        <begin position="350"/>
        <end position="381"/>
    </location>
</feature>
<keyword evidence="3 7" id="KW-0812">Transmembrane</keyword>
<accession>Q2INZ0</accession>
<dbReference type="HOGENOM" id="CLU_041771_2_1_7"/>
<dbReference type="STRING" id="290397.Adeh_0747"/>
<dbReference type="InterPro" id="IPR002549">
    <property type="entry name" value="AI-2E-like"/>
</dbReference>